<dbReference type="GO" id="GO:0004518">
    <property type="term" value="F:nuclease activity"/>
    <property type="evidence" value="ECO:0007669"/>
    <property type="project" value="UniProtKB-KW"/>
</dbReference>
<evidence type="ECO:0000256" key="5">
    <source>
        <dbReference type="SAM" id="Phobius"/>
    </source>
</evidence>
<dbReference type="Pfam" id="PF01938">
    <property type="entry name" value="TRAM"/>
    <property type="match status" value="1"/>
</dbReference>
<evidence type="ECO:0000256" key="2">
    <source>
        <dbReference type="ARBA" id="ARBA00022722"/>
    </source>
</evidence>
<dbReference type="AlphaFoldDB" id="G9XK38"/>
<comment type="caution">
    <text evidence="7">The sequence shown here is derived from an EMBL/GenBank/DDBJ whole genome shotgun (WGS) entry which is preliminary data.</text>
</comment>
<dbReference type="PANTHER" id="PTHR11603:SF147">
    <property type="entry name" value="MEMBRANE PROTEIN"/>
    <property type="match status" value="1"/>
</dbReference>
<organism evidence="7 8">
    <name type="scientific">Desulfitobacterium hafniense DP7</name>
    <dbReference type="NCBI Taxonomy" id="537010"/>
    <lineage>
        <taxon>Bacteria</taxon>
        <taxon>Bacillati</taxon>
        <taxon>Bacillota</taxon>
        <taxon>Clostridia</taxon>
        <taxon>Eubacteriales</taxon>
        <taxon>Desulfitobacteriaceae</taxon>
        <taxon>Desulfitobacterium</taxon>
    </lineage>
</organism>
<feature type="transmembrane region" description="Helical" evidence="5">
    <location>
        <begin position="28"/>
        <end position="45"/>
    </location>
</feature>
<dbReference type="EMBL" id="AFZX01000032">
    <property type="protein sequence ID" value="EHL07924.1"/>
    <property type="molecule type" value="Genomic_DNA"/>
</dbReference>
<dbReference type="CDD" id="cd09877">
    <property type="entry name" value="PIN_YacL-like"/>
    <property type="match status" value="1"/>
</dbReference>
<sequence length="412" mass="44903">MKIYGNFLYNEKRFQPKYDKGGEMMIRNIVRVIITVLAGAIGFYLNVVLMRLDVLQSLGWQISPIWAFVAMVAIFAILGFLIAPASMRGFLKMISWFDARMTKVPTHDLIGGAVGVIIGLIIASLLSSALRGIPIIGSVISIILSVSLGYLGLIIGVKRKEEVLGFFTFLPKFKGDKGEKGKGKDGNRQSLGAALPNYKILDTSVIIDGRIADIVQTGFLEGTLLIPGFVLEELQHIADSSDLLKRNRGRRGLDILNQISKEELANNVEIMEIDFEDISEVDSKLVRLGQNLGAPILTNDYNLNKVAELQGVKVLNINELANAVKPIVLPGEEMEVQVMKEGKEPGQGVAYLDDGTMIVVDTGRRYMGQTITVLVTSVLQTAAGRMIFAKPKALVEKKSIGLSGTNEVNALG</sequence>
<evidence type="ECO:0000313" key="7">
    <source>
        <dbReference type="EMBL" id="EHL07924.1"/>
    </source>
</evidence>
<evidence type="ECO:0000313" key="8">
    <source>
        <dbReference type="Proteomes" id="UP000004416"/>
    </source>
</evidence>
<dbReference type="PROSITE" id="PS50926">
    <property type="entry name" value="TRAM"/>
    <property type="match status" value="1"/>
</dbReference>
<keyword evidence="2" id="KW-0540">Nuclease</keyword>
<feature type="transmembrane region" description="Helical" evidence="5">
    <location>
        <begin position="65"/>
        <end position="87"/>
    </location>
</feature>
<dbReference type="InterPro" id="IPR002792">
    <property type="entry name" value="TRAM_dom"/>
</dbReference>
<dbReference type="GO" id="GO:0016787">
    <property type="term" value="F:hydrolase activity"/>
    <property type="evidence" value="ECO:0007669"/>
    <property type="project" value="UniProtKB-KW"/>
</dbReference>
<dbReference type="HOGENOM" id="CLU_050839_0_0_9"/>
<accession>G9XK38</accession>
<dbReference type="InterPro" id="IPR052041">
    <property type="entry name" value="Nucleic_acid_metab_PIN/TRAM"/>
</dbReference>
<dbReference type="PATRIC" id="fig|537010.4.peg.1223"/>
<evidence type="ECO:0000256" key="3">
    <source>
        <dbReference type="ARBA" id="ARBA00022801"/>
    </source>
</evidence>
<keyword evidence="3" id="KW-0378">Hydrolase</keyword>
<reference evidence="7 8" key="1">
    <citation type="submission" date="2011-08" db="EMBL/GenBank/DDBJ databases">
        <authorList>
            <person name="Weinstock G."/>
            <person name="Sodergren E."/>
            <person name="Clifton S."/>
            <person name="Fulton L."/>
            <person name="Fulton B."/>
            <person name="Courtney L."/>
            <person name="Fronick C."/>
            <person name="Harrison M."/>
            <person name="Strong C."/>
            <person name="Farmer C."/>
            <person name="Delahaunty K."/>
            <person name="Markovic C."/>
            <person name="Hall O."/>
            <person name="Minx P."/>
            <person name="Tomlinson C."/>
            <person name="Mitreva M."/>
            <person name="Hou S."/>
            <person name="Chen J."/>
            <person name="Wollam A."/>
            <person name="Pepin K.H."/>
            <person name="Johnson M."/>
            <person name="Bhonagiri V."/>
            <person name="Zhang X."/>
            <person name="Suruliraj S."/>
            <person name="Warren W."/>
            <person name="Chinwalla A."/>
            <person name="Mardis E.R."/>
            <person name="Wilson R.K."/>
        </authorList>
    </citation>
    <scope>NUCLEOTIDE SEQUENCE [LARGE SCALE GENOMIC DNA]</scope>
    <source>
        <strain evidence="7 8">DP7</strain>
    </source>
</reference>
<comment type="cofactor">
    <cofactor evidence="1">
        <name>Mg(2+)</name>
        <dbReference type="ChEBI" id="CHEBI:18420"/>
    </cofactor>
</comment>
<feature type="domain" description="TRAM" evidence="6">
    <location>
        <begin position="327"/>
        <end position="388"/>
    </location>
</feature>
<dbReference type="SUPFAM" id="SSF88723">
    <property type="entry name" value="PIN domain-like"/>
    <property type="match status" value="1"/>
</dbReference>
<proteinExistence type="predicted"/>
<dbReference type="InterPro" id="IPR002716">
    <property type="entry name" value="PIN_dom"/>
</dbReference>
<dbReference type="InterPro" id="IPR029060">
    <property type="entry name" value="PIN-like_dom_sf"/>
</dbReference>
<dbReference type="Proteomes" id="UP000004416">
    <property type="component" value="Unassembled WGS sequence"/>
</dbReference>
<keyword evidence="5" id="KW-0472">Membrane</keyword>
<gene>
    <name evidence="7" type="ORF">HMPREF0322_01321</name>
</gene>
<dbReference type="PANTHER" id="PTHR11603">
    <property type="entry name" value="AAA FAMILY ATPASE"/>
    <property type="match status" value="1"/>
</dbReference>
<dbReference type="Pfam" id="PF01850">
    <property type="entry name" value="PIN"/>
    <property type="match status" value="1"/>
</dbReference>
<dbReference type="SMART" id="SM00670">
    <property type="entry name" value="PINc"/>
    <property type="match status" value="1"/>
</dbReference>
<keyword evidence="5" id="KW-0812">Transmembrane</keyword>
<protein>
    <submittedName>
        <fullName evidence="7">PIN domain protein</fullName>
    </submittedName>
</protein>
<evidence type="ECO:0000256" key="1">
    <source>
        <dbReference type="ARBA" id="ARBA00001946"/>
    </source>
</evidence>
<keyword evidence="5" id="KW-1133">Transmembrane helix</keyword>
<feature type="transmembrane region" description="Helical" evidence="5">
    <location>
        <begin position="135"/>
        <end position="157"/>
    </location>
</feature>
<feature type="transmembrane region" description="Helical" evidence="5">
    <location>
        <begin position="108"/>
        <end position="129"/>
    </location>
</feature>
<evidence type="ECO:0000256" key="4">
    <source>
        <dbReference type="ARBA" id="ARBA00022842"/>
    </source>
</evidence>
<name>G9XK38_DESHA</name>
<evidence type="ECO:0000259" key="6">
    <source>
        <dbReference type="PROSITE" id="PS50926"/>
    </source>
</evidence>
<dbReference type="Gene3D" id="3.40.50.1010">
    <property type="entry name" value="5'-nuclease"/>
    <property type="match status" value="1"/>
</dbReference>
<keyword evidence="4" id="KW-0460">Magnesium</keyword>